<dbReference type="InterPro" id="IPR052574">
    <property type="entry name" value="CDIRP"/>
</dbReference>
<dbReference type="PANTHER" id="PTHR47566:SF1">
    <property type="entry name" value="PROTEIN NUD1"/>
    <property type="match status" value="1"/>
</dbReference>
<dbReference type="SUPFAM" id="SSF52058">
    <property type="entry name" value="L domain-like"/>
    <property type="match status" value="6"/>
</dbReference>
<evidence type="ECO:0000313" key="5">
    <source>
        <dbReference type="EMBL" id="MDO5988640.1"/>
    </source>
</evidence>
<reference evidence="5" key="1">
    <citation type="submission" date="2023-07" db="EMBL/GenBank/DDBJ databases">
        <title>Two novel species in the genus Flavivirga.</title>
        <authorList>
            <person name="Kwon K."/>
        </authorList>
    </citation>
    <scope>NUCLEOTIDE SEQUENCE</scope>
    <source>
        <strain evidence="5">KACC 14157</strain>
    </source>
</reference>
<proteinExistence type="predicted"/>
<accession>A0ABT8X3Z3</accession>
<sequence>MSFHINIFLDNLIVKKQFVFSFVILLFGISFSVAQTTAIPNDNFEDYLETHDENGAVVNVGDATSMGDGIAGNNAVTTTSISNVLSLNVSNLNISDLTGIQGFASLETLICSGNNLTSIDVSSNTNLKSLLCGSNLLTVLQLENNPDLETLNCSNNQIQNLNLVDPGTQTPYNPLLKSLTCSSNQLTSIDVSKHNDLNLLNVSKNRLTGELIVSNNLDLENLFCASNQVTILNLSANTVLKNLDVSNNLISNLDLSTINTRACPDPQTNPLTICQGTSNINVSNNPLTNLNIANGFNDLISIFNSEDNPDLFCIQIDSGFSVPTGWTKDDWTYFGDTICTDELTYVPDDNFETYLETHDENGVVVPLGDANSMGDGVADNNFVTTTKIENVLALNVQSNNIDVLTGIEDFIALRTLDCSNNQLQHLDVSNNGDLTGLNCSNNTLPTLDISSNIGLITLNCSGNTLANLELNTNTALVTLNCSSNVLSNLDLSANTLLDNVDCSFNQIENLNVTTNTALVSFLCNDNTLLALNVKNGTNVSRLNTFNATNNVDLVCIEVDNVTFSDNNLGWQKDNGTATYNLNCGTYVPDDNFEDYLETHDANGAIVALGDVASMGDGIANNNFVTTNKIRTVLGLDVQRLGISDLTGIQDFIDLQDLNCSNNALTTLNLNTNTALQTLDCSTNQIENLNVVPNIALETVICNGNRLLTLNVKNGTNNGLLTTFNATNNPSLFCINVDDTTYSENEAGWQKDDTIATYSTDCELNRFTAIPDDFFEQALIDLGLDSGPLDNQVLTANIEHVLVLNVNNKQIEDLEGIKGFSLLRELDCSNNYLNDLDVSDMVNLEALYCSSNYFLTNNTANTNGLLNTTGTSNLRKLFCASNNLGDLDTSLNVNLEALDCADNNLDVLNVTGNSLLKELNCSNNNLTGLDISTNVTLEDVNCDSNKISNLNTATLNNTTLVKISCASNDLSTLLIGNYVALVDLNCRSNSLTQLITGANVALEFLDFTDNQISDIILTTNTNLVQLLAAQNELTQLNIGTNTLLESLDCSYNQINQLLVNSALSLRYLSSANNQLTDLDLSNNLDLIDVNVSSNSLSGLQLSNNLNQLKSFNCSSNMLDDGIDLSTMGTGTCPTATPNIQAICPTNITINVSNNQLEFLNIQNGVNNRILNFNATLNANLSCIQVDDVNAIGASWKKDATSEYSMDCRFGETYVPDDNFEQALITLGYDVGPLNDYVPTANIEILTVLDVSGNNILDLTGIEDFEALLNLNVSNNALTTLDLSKHVDLTTLDVSNNSLSDLDLSDNTALITINCSDNLLTTLDLTANINVTNLNIANNNFSEFVPSNIPSLQIFNCDSNQIIDLDFTMNTGLTSLSCALNELESLNIKNGQNPSLTNLNAQNNVDLTCIQTDTGAVPGGVTWIKDATTQYAINCRFGETYVPDDAFETALINFGYDTGALDDYVPTRTISNISFLDISEKGISDLTGIEDFTSLTILNVEENDIATVDLNANVLLVSLNASNNVLTTIDLMALTDLRVLNISNNDLSQININSNLSLRELNVSSNALTALDVNVLVDLEKLNCSSNLLDALNVTSNTKLIELFCQSNLFIQDRLNLQNGANATLKRFSATNNPDLRCILVDNPFEVISNAGGTYDNWFKDISASYQSICSDADNDGIANVDDLCPNTPFGEPVDLFGCPFLSLPNDNFTVLITGETCLNNNDGKVNITTKELYNYKANLTKDGFDRDYNFTNEIDIKNLLAGMYRLCITVEEWPNYLRCYDVIINHPENLEVITGKRSTGKEVSFEMSGNSSYNVDFNGFKYTTNDSKITLQLEEGSNSIKISTDLKCQGIHEETIFISDSMFVYPNPFQNDVNIYLGDAEENIEVNMYSYLGQLVYSKKVENRKSRRLNIDTNRFASGLYTVFIQSKKSVSTFKIVKK</sequence>
<evidence type="ECO:0000313" key="6">
    <source>
        <dbReference type="Proteomes" id="UP001176891"/>
    </source>
</evidence>
<evidence type="ECO:0000256" key="1">
    <source>
        <dbReference type="ARBA" id="ARBA00022614"/>
    </source>
</evidence>
<dbReference type="InterPro" id="IPR026444">
    <property type="entry name" value="Secre_tail"/>
</dbReference>
<organism evidence="5 6">
    <name type="scientific">Flavivirga amylovorans</name>
    <dbReference type="NCBI Taxonomy" id="870486"/>
    <lineage>
        <taxon>Bacteria</taxon>
        <taxon>Pseudomonadati</taxon>
        <taxon>Bacteroidota</taxon>
        <taxon>Flavobacteriia</taxon>
        <taxon>Flavobacteriales</taxon>
        <taxon>Flavobacteriaceae</taxon>
        <taxon>Flavivirga</taxon>
    </lineage>
</organism>
<keyword evidence="2" id="KW-0732">Signal</keyword>
<dbReference type="NCBIfam" id="TIGR04183">
    <property type="entry name" value="Por_Secre_tail"/>
    <property type="match status" value="1"/>
</dbReference>
<evidence type="ECO:0000256" key="2">
    <source>
        <dbReference type="ARBA" id="ARBA00022729"/>
    </source>
</evidence>
<gene>
    <name evidence="5" type="ORF">Q4Q39_14605</name>
</gene>
<evidence type="ECO:0000259" key="4">
    <source>
        <dbReference type="Pfam" id="PF18962"/>
    </source>
</evidence>
<dbReference type="Pfam" id="PF18962">
    <property type="entry name" value="Por_Secre_tail"/>
    <property type="match status" value="1"/>
</dbReference>
<comment type="caution">
    <text evidence="5">The sequence shown here is derived from an EMBL/GenBank/DDBJ whole genome shotgun (WGS) entry which is preliminary data.</text>
</comment>
<keyword evidence="3" id="KW-0677">Repeat</keyword>
<dbReference type="EMBL" id="JAUOEM010000005">
    <property type="protein sequence ID" value="MDO5988640.1"/>
    <property type="molecule type" value="Genomic_DNA"/>
</dbReference>
<protein>
    <submittedName>
        <fullName evidence="5">T9SS type A sorting domain-containing protein</fullName>
    </submittedName>
</protein>
<name>A0ABT8X3Z3_9FLAO</name>
<dbReference type="PROSITE" id="PS51450">
    <property type="entry name" value="LRR"/>
    <property type="match status" value="2"/>
</dbReference>
<dbReference type="Proteomes" id="UP001176891">
    <property type="component" value="Unassembled WGS sequence"/>
</dbReference>
<dbReference type="InterPro" id="IPR001611">
    <property type="entry name" value="Leu-rich_rpt"/>
</dbReference>
<keyword evidence="1" id="KW-0433">Leucine-rich repeat</keyword>
<dbReference type="Gene3D" id="3.80.10.10">
    <property type="entry name" value="Ribonuclease Inhibitor"/>
    <property type="match status" value="7"/>
</dbReference>
<dbReference type="InterPro" id="IPR032675">
    <property type="entry name" value="LRR_dom_sf"/>
</dbReference>
<dbReference type="RefSeq" id="WP_303283291.1">
    <property type="nucleotide sequence ID" value="NZ_BAABCZ010000004.1"/>
</dbReference>
<feature type="domain" description="Secretion system C-terminal sorting" evidence="4">
    <location>
        <begin position="1863"/>
        <end position="1935"/>
    </location>
</feature>
<dbReference type="PANTHER" id="PTHR47566">
    <property type="match status" value="1"/>
</dbReference>
<dbReference type="SMART" id="SM00365">
    <property type="entry name" value="LRR_SD22"/>
    <property type="match status" value="8"/>
</dbReference>
<keyword evidence="6" id="KW-1185">Reference proteome</keyword>
<evidence type="ECO:0000256" key="3">
    <source>
        <dbReference type="ARBA" id="ARBA00022737"/>
    </source>
</evidence>